<gene>
    <name evidence="4" type="ORF">GCM10008906_15330</name>
</gene>
<feature type="domain" description="Beta-Casp" evidence="3">
    <location>
        <begin position="252"/>
        <end position="377"/>
    </location>
</feature>
<keyword evidence="5" id="KW-1185">Reference proteome</keyword>
<dbReference type="Proteomes" id="UP001501510">
    <property type="component" value="Unassembled WGS sequence"/>
</dbReference>
<evidence type="ECO:0000313" key="4">
    <source>
        <dbReference type="EMBL" id="GAA0738205.1"/>
    </source>
</evidence>
<accession>A0ABN1JF80</accession>
<dbReference type="Gene3D" id="3.40.50.10890">
    <property type="match status" value="1"/>
</dbReference>
<dbReference type="SMART" id="SM00849">
    <property type="entry name" value="Lactamase_B"/>
    <property type="match status" value="1"/>
</dbReference>
<dbReference type="EMBL" id="BAAACG010000008">
    <property type="protein sequence ID" value="GAA0738205.1"/>
    <property type="molecule type" value="Genomic_DNA"/>
</dbReference>
<feature type="domain" description="Metallo-beta-lactamase" evidence="2">
    <location>
        <begin position="13"/>
        <end position="240"/>
    </location>
</feature>
<dbReference type="PANTHER" id="PTHR11203">
    <property type="entry name" value="CLEAVAGE AND POLYADENYLATION SPECIFICITY FACTOR FAMILY MEMBER"/>
    <property type="match status" value="1"/>
</dbReference>
<dbReference type="Pfam" id="PF00753">
    <property type="entry name" value="Lactamase_B"/>
    <property type="match status" value="1"/>
</dbReference>
<dbReference type="InterPro" id="IPR050698">
    <property type="entry name" value="MBL"/>
</dbReference>
<evidence type="ECO:0000313" key="5">
    <source>
        <dbReference type="Proteomes" id="UP001501510"/>
    </source>
</evidence>
<dbReference type="PANTHER" id="PTHR11203:SF37">
    <property type="entry name" value="INTEGRATOR COMPLEX SUBUNIT 11"/>
    <property type="match status" value="1"/>
</dbReference>
<dbReference type="SUPFAM" id="SSF56281">
    <property type="entry name" value="Metallo-hydrolase/oxidoreductase"/>
    <property type="match status" value="1"/>
</dbReference>
<dbReference type="SMART" id="SM01027">
    <property type="entry name" value="Beta-Casp"/>
    <property type="match status" value="1"/>
</dbReference>
<dbReference type="InterPro" id="IPR022712">
    <property type="entry name" value="Beta_Casp"/>
</dbReference>
<dbReference type="Pfam" id="PF07521">
    <property type="entry name" value="RMMBL"/>
    <property type="match status" value="1"/>
</dbReference>
<organism evidence="4 5">
    <name type="scientific">Clostridium oceanicum</name>
    <dbReference type="NCBI Taxonomy" id="1543"/>
    <lineage>
        <taxon>Bacteria</taxon>
        <taxon>Bacillati</taxon>
        <taxon>Bacillota</taxon>
        <taxon>Clostridia</taxon>
        <taxon>Eubacteriales</taxon>
        <taxon>Clostridiaceae</taxon>
        <taxon>Clostridium</taxon>
    </lineage>
</organism>
<evidence type="ECO:0000259" key="2">
    <source>
        <dbReference type="SMART" id="SM00849"/>
    </source>
</evidence>
<protein>
    <submittedName>
        <fullName evidence="4">MBL fold metallo-hydrolase</fullName>
    </submittedName>
</protein>
<dbReference type="Pfam" id="PF10996">
    <property type="entry name" value="Beta-Casp"/>
    <property type="match status" value="1"/>
</dbReference>
<dbReference type="RefSeq" id="WP_343760490.1">
    <property type="nucleotide sequence ID" value="NZ_BAAACG010000008.1"/>
</dbReference>
<dbReference type="InterPro" id="IPR036866">
    <property type="entry name" value="RibonucZ/Hydroxyglut_hydro"/>
</dbReference>
<sequence>MNITFLGACGVVTGSCYLINIDNKNILLDCGIYQGKDSDEIKNSSFEFNPQDIDYLILSHAHIDHSGKIPLLYKKGFRGKIICTKSTKDLCSVMLPDSAHIIEYETKWKNKSRKKKNLPEIEPLYDVETAKKTLPLFEGHEYNENITLFSGFEITLLDSGHLLGAAIIKIHINKDKDKFDFVFSGDIGNINIPILKDPTKINFSDYIMIETTYGSKDHKNPRDELKKLARIITDTFKKGGNVIIPSFAVGRTQEVIYTLNNYVEKNIFKNIKVYIDSPLSSECTEIFQKYEKDYDKEAKDLLKKGDNPLDFHGLFFTKSKEESIALKDIEKGAVIISSSGMCDAGRIKHHLLNNLSRSECSVVFVGYQAEGTLGKRILDGDKKVKIFGKEIEVNSSIYNLQSLSCHADKKGLLSWIKNFNPKPKKIILVHGEESSRESFKNALEKEGFKVICPKLGEKLSL</sequence>
<evidence type="ECO:0000256" key="1">
    <source>
        <dbReference type="ARBA" id="ARBA00022801"/>
    </source>
</evidence>
<dbReference type="Gene3D" id="3.60.15.10">
    <property type="entry name" value="Ribonuclease Z/Hydroxyacylglutathione hydrolase-like"/>
    <property type="match status" value="1"/>
</dbReference>
<reference evidence="4 5" key="1">
    <citation type="journal article" date="2019" name="Int. J. Syst. Evol. Microbiol.">
        <title>The Global Catalogue of Microorganisms (GCM) 10K type strain sequencing project: providing services to taxonomists for standard genome sequencing and annotation.</title>
        <authorList>
            <consortium name="The Broad Institute Genomics Platform"/>
            <consortium name="The Broad Institute Genome Sequencing Center for Infectious Disease"/>
            <person name="Wu L."/>
            <person name="Ma J."/>
        </authorList>
    </citation>
    <scope>NUCLEOTIDE SEQUENCE [LARGE SCALE GENOMIC DNA]</scope>
    <source>
        <strain evidence="4 5">JCM 1407</strain>
    </source>
</reference>
<comment type="caution">
    <text evidence="4">The sequence shown here is derived from an EMBL/GenBank/DDBJ whole genome shotgun (WGS) entry which is preliminary data.</text>
</comment>
<dbReference type="InterPro" id="IPR011108">
    <property type="entry name" value="RMMBL"/>
</dbReference>
<proteinExistence type="predicted"/>
<name>A0ABN1JF80_9CLOT</name>
<keyword evidence="1" id="KW-0378">Hydrolase</keyword>
<dbReference type="InterPro" id="IPR001279">
    <property type="entry name" value="Metallo-B-lactamas"/>
</dbReference>
<dbReference type="CDD" id="cd16295">
    <property type="entry name" value="TTHA0252-CPSF-like_MBL-fold"/>
    <property type="match status" value="1"/>
</dbReference>
<evidence type="ECO:0000259" key="3">
    <source>
        <dbReference type="SMART" id="SM01027"/>
    </source>
</evidence>